<organism evidence="6 8">
    <name type="scientific">Paraburkholderia madseniana</name>
    <dbReference type="NCBI Taxonomy" id="2599607"/>
    <lineage>
        <taxon>Bacteria</taxon>
        <taxon>Pseudomonadati</taxon>
        <taxon>Pseudomonadota</taxon>
        <taxon>Betaproteobacteria</taxon>
        <taxon>Burkholderiales</taxon>
        <taxon>Burkholderiaceae</taxon>
        <taxon>Paraburkholderia</taxon>
    </lineage>
</organism>
<dbReference type="Gene3D" id="3.40.50.720">
    <property type="entry name" value="NAD(P)-binding Rossmann-like Domain"/>
    <property type="match status" value="1"/>
</dbReference>
<dbReference type="Proteomes" id="UP001209412">
    <property type="component" value="Unassembled WGS sequence"/>
</dbReference>
<accession>A0AAP5ERD5</accession>
<dbReference type="RefSeq" id="WP_266259845.1">
    <property type="nucleotide sequence ID" value="NZ_JAMXWF010000024.1"/>
</dbReference>
<comment type="similarity">
    <text evidence="1 4">Belongs to the short-chain dehydrogenases/reductases (SDR) family.</text>
</comment>
<evidence type="ECO:0000313" key="8">
    <source>
        <dbReference type="Proteomes" id="UP001242288"/>
    </source>
</evidence>
<protein>
    <submittedName>
        <fullName evidence="6">SDR family NAD(P)-dependent oxidoreductase</fullName>
    </submittedName>
</protein>
<evidence type="ECO:0000256" key="3">
    <source>
        <dbReference type="ARBA" id="ARBA00023002"/>
    </source>
</evidence>
<reference evidence="6" key="1">
    <citation type="submission" date="2022-06" db="EMBL/GenBank/DDBJ databases">
        <title>PHB producers.</title>
        <authorList>
            <person name="Besaury L."/>
        </authorList>
    </citation>
    <scope>NUCLEOTIDE SEQUENCE</scope>
    <source>
        <strain evidence="6 7">SEWS6</strain>
    </source>
</reference>
<keyword evidence="2" id="KW-0521">NADP</keyword>
<evidence type="ECO:0000256" key="4">
    <source>
        <dbReference type="RuleBase" id="RU000363"/>
    </source>
</evidence>
<dbReference type="GO" id="GO:0016491">
    <property type="term" value="F:oxidoreductase activity"/>
    <property type="evidence" value="ECO:0007669"/>
    <property type="project" value="UniProtKB-KW"/>
</dbReference>
<name>A0AAP5ERD5_9BURK</name>
<dbReference type="SUPFAM" id="SSF51735">
    <property type="entry name" value="NAD(P)-binding Rossmann-fold domains"/>
    <property type="match status" value="1"/>
</dbReference>
<evidence type="ECO:0000256" key="1">
    <source>
        <dbReference type="ARBA" id="ARBA00006484"/>
    </source>
</evidence>
<dbReference type="InterPro" id="IPR002347">
    <property type="entry name" value="SDR_fam"/>
</dbReference>
<sequence length="242" mass="25358">MSNEIAGNGVRAKVAVVTGGTRGIGDALAREFVARGFTVVITGRRADEAEQVARALSKDGASVSGYPVEINDEESVAQFARWLKDSFGTIDVLVNNAGAHFDFANDVLAPDLVAAEIAFRTNVIGTWRITTALLPLIDRNGRGRIVNVSSDMGSLSLHYPGAPGYSISRAALNMLTVKLADALHSERILVNAASPGHVRTAQGGPDAPLSVEEGATAVIHAALLPDDGPTGQFFRESAPAAW</sequence>
<keyword evidence="7" id="KW-1185">Reference proteome</keyword>
<gene>
    <name evidence="6" type="ORF">NIE36_26225</name>
    <name evidence="5" type="ORF">OSB80_26305</name>
</gene>
<comment type="caution">
    <text evidence="6">The sequence shown here is derived from an EMBL/GenBank/DDBJ whole genome shotgun (WGS) entry which is preliminary data.</text>
</comment>
<dbReference type="Pfam" id="PF00106">
    <property type="entry name" value="adh_short"/>
    <property type="match status" value="1"/>
</dbReference>
<dbReference type="AlphaFoldDB" id="A0AAP5ERD5"/>
<dbReference type="InterPro" id="IPR036291">
    <property type="entry name" value="NAD(P)-bd_dom_sf"/>
</dbReference>
<dbReference type="PRINTS" id="PR00081">
    <property type="entry name" value="GDHRDH"/>
</dbReference>
<dbReference type="Proteomes" id="UP001242288">
    <property type="component" value="Unassembled WGS sequence"/>
</dbReference>
<dbReference type="PRINTS" id="PR00080">
    <property type="entry name" value="SDRFAMILY"/>
</dbReference>
<dbReference type="EMBL" id="JAPKHW010000024">
    <property type="protein sequence ID" value="MCX4148861.1"/>
    <property type="molecule type" value="Genomic_DNA"/>
</dbReference>
<proteinExistence type="inferred from homology"/>
<evidence type="ECO:0000313" key="5">
    <source>
        <dbReference type="EMBL" id="MCX4148861.1"/>
    </source>
</evidence>
<dbReference type="PANTHER" id="PTHR43963">
    <property type="entry name" value="CARBONYL REDUCTASE 1-RELATED"/>
    <property type="match status" value="1"/>
</dbReference>
<keyword evidence="3" id="KW-0560">Oxidoreductase</keyword>
<evidence type="ECO:0000313" key="6">
    <source>
        <dbReference type="EMBL" id="MDQ6410679.1"/>
    </source>
</evidence>
<dbReference type="PANTHER" id="PTHR43963:SF6">
    <property type="entry name" value="CHAIN DEHYDROGENASE FAMILY PROTEIN, PUTATIVE (AFU_ORTHOLOGUE AFUA_3G15350)-RELATED"/>
    <property type="match status" value="1"/>
</dbReference>
<dbReference type="EMBL" id="JAMXWF010000024">
    <property type="protein sequence ID" value="MDQ6410679.1"/>
    <property type="molecule type" value="Genomic_DNA"/>
</dbReference>
<evidence type="ECO:0000313" key="7">
    <source>
        <dbReference type="Proteomes" id="UP001209412"/>
    </source>
</evidence>
<evidence type="ECO:0000256" key="2">
    <source>
        <dbReference type="ARBA" id="ARBA00022857"/>
    </source>
</evidence>